<accession>A0AAN7AQ18</accession>
<evidence type="ECO:0000256" key="1">
    <source>
        <dbReference type="SAM" id="MobiDB-lite"/>
    </source>
</evidence>
<protein>
    <submittedName>
        <fullName evidence="2">Uncharacterized protein</fullName>
    </submittedName>
</protein>
<keyword evidence="3" id="KW-1185">Reference proteome</keyword>
<feature type="region of interest" description="Disordered" evidence="1">
    <location>
        <begin position="421"/>
        <end position="454"/>
    </location>
</feature>
<evidence type="ECO:0000313" key="3">
    <source>
        <dbReference type="Proteomes" id="UP001302126"/>
    </source>
</evidence>
<dbReference type="EMBL" id="MU864351">
    <property type="protein sequence ID" value="KAK4193465.1"/>
    <property type="molecule type" value="Genomic_DNA"/>
</dbReference>
<organism evidence="2 3">
    <name type="scientific">Podospora australis</name>
    <dbReference type="NCBI Taxonomy" id="1536484"/>
    <lineage>
        <taxon>Eukaryota</taxon>
        <taxon>Fungi</taxon>
        <taxon>Dikarya</taxon>
        <taxon>Ascomycota</taxon>
        <taxon>Pezizomycotina</taxon>
        <taxon>Sordariomycetes</taxon>
        <taxon>Sordariomycetidae</taxon>
        <taxon>Sordariales</taxon>
        <taxon>Podosporaceae</taxon>
        <taxon>Podospora</taxon>
    </lineage>
</organism>
<feature type="compositionally biased region" description="Basic residues" evidence="1">
    <location>
        <begin position="335"/>
        <end position="345"/>
    </location>
</feature>
<proteinExistence type="predicted"/>
<dbReference type="Proteomes" id="UP001302126">
    <property type="component" value="Unassembled WGS sequence"/>
</dbReference>
<name>A0AAN7AQ18_9PEZI</name>
<gene>
    <name evidence="2" type="ORF">QBC35DRAFT_527508</name>
</gene>
<feature type="region of interest" description="Disordered" evidence="1">
    <location>
        <begin position="1"/>
        <end position="71"/>
    </location>
</feature>
<evidence type="ECO:0000313" key="2">
    <source>
        <dbReference type="EMBL" id="KAK4193465.1"/>
    </source>
</evidence>
<feature type="compositionally biased region" description="Low complexity" evidence="1">
    <location>
        <begin position="424"/>
        <end position="439"/>
    </location>
</feature>
<reference evidence="2" key="2">
    <citation type="submission" date="2023-05" db="EMBL/GenBank/DDBJ databases">
        <authorList>
            <consortium name="Lawrence Berkeley National Laboratory"/>
            <person name="Steindorff A."/>
            <person name="Hensen N."/>
            <person name="Bonometti L."/>
            <person name="Westerberg I."/>
            <person name="Brannstrom I.O."/>
            <person name="Guillou S."/>
            <person name="Cros-Aarteil S."/>
            <person name="Calhoun S."/>
            <person name="Haridas S."/>
            <person name="Kuo A."/>
            <person name="Mondo S."/>
            <person name="Pangilinan J."/>
            <person name="Riley R."/>
            <person name="Labutti K."/>
            <person name="Andreopoulos B."/>
            <person name="Lipzen A."/>
            <person name="Chen C."/>
            <person name="Yanf M."/>
            <person name="Daum C."/>
            <person name="Ng V."/>
            <person name="Clum A."/>
            <person name="Ohm R."/>
            <person name="Martin F."/>
            <person name="Silar P."/>
            <person name="Natvig D."/>
            <person name="Lalanne C."/>
            <person name="Gautier V."/>
            <person name="Ament-Velasquez S.L."/>
            <person name="Kruys A."/>
            <person name="Hutchinson M.I."/>
            <person name="Powell A.J."/>
            <person name="Barry K."/>
            <person name="Miller A.N."/>
            <person name="Grigoriev I.V."/>
            <person name="Debuchy R."/>
            <person name="Gladieux P."/>
            <person name="Thoren M.H."/>
            <person name="Johannesson H."/>
        </authorList>
    </citation>
    <scope>NUCLEOTIDE SEQUENCE</scope>
    <source>
        <strain evidence="2">PSN309</strain>
    </source>
</reference>
<dbReference type="AlphaFoldDB" id="A0AAN7AQ18"/>
<feature type="region of interest" description="Disordered" evidence="1">
    <location>
        <begin position="314"/>
        <end position="353"/>
    </location>
</feature>
<feature type="compositionally biased region" description="Low complexity" evidence="1">
    <location>
        <begin position="322"/>
        <end position="332"/>
    </location>
</feature>
<reference evidence="2" key="1">
    <citation type="journal article" date="2023" name="Mol. Phylogenet. Evol.">
        <title>Genome-scale phylogeny and comparative genomics of the fungal order Sordariales.</title>
        <authorList>
            <person name="Hensen N."/>
            <person name="Bonometti L."/>
            <person name="Westerberg I."/>
            <person name="Brannstrom I.O."/>
            <person name="Guillou S."/>
            <person name="Cros-Aarteil S."/>
            <person name="Calhoun S."/>
            <person name="Haridas S."/>
            <person name="Kuo A."/>
            <person name="Mondo S."/>
            <person name="Pangilinan J."/>
            <person name="Riley R."/>
            <person name="LaButti K."/>
            <person name="Andreopoulos B."/>
            <person name="Lipzen A."/>
            <person name="Chen C."/>
            <person name="Yan M."/>
            <person name="Daum C."/>
            <person name="Ng V."/>
            <person name="Clum A."/>
            <person name="Steindorff A."/>
            <person name="Ohm R.A."/>
            <person name="Martin F."/>
            <person name="Silar P."/>
            <person name="Natvig D.O."/>
            <person name="Lalanne C."/>
            <person name="Gautier V."/>
            <person name="Ament-Velasquez S.L."/>
            <person name="Kruys A."/>
            <person name="Hutchinson M.I."/>
            <person name="Powell A.J."/>
            <person name="Barry K."/>
            <person name="Miller A.N."/>
            <person name="Grigoriev I.V."/>
            <person name="Debuchy R."/>
            <person name="Gladieux P."/>
            <person name="Hiltunen Thoren M."/>
            <person name="Johannesson H."/>
        </authorList>
    </citation>
    <scope>NUCLEOTIDE SEQUENCE</scope>
    <source>
        <strain evidence="2">PSN309</strain>
    </source>
</reference>
<feature type="compositionally biased region" description="Basic residues" evidence="1">
    <location>
        <begin position="49"/>
        <end position="58"/>
    </location>
</feature>
<comment type="caution">
    <text evidence="2">The sequence shown here is derived from an EMBL/GenBank/DDBJ whole genome shotgun (WGS) entry which is preliminary data.</text>
</comment>
<sequence length="696" mass="76754">MSSDIQSVRFAASRRRSSGLRSSTANQPCAPPRRRSSAIRRNIETFNRNRAHNARRRSSAVAPPPPRRMRTRSMAREEMEAELAGVDTEIAGSGTGGEQPTAPREWRPSVVVGAPLWLGHEDPSRVEIADRKVAQTALWAHYYKPSSAFAEMHQRAVQARNELDEKDETNTKPRSELTSIQTDLINQRLDALRSFISDSEFAPEKTNMEAAIAGYESGDIPYSNTHYTLIWAGKIVDRHESFESFTQNRSALLDRYATDHGPGWLWYEPPLSAEPSVTAKKNICLVNKPFWRSRHDNMGHFRLPIGFRRRKDLVSRPPAPPSISSSTTTTNPWATRRRSSLHHPKQNTSVKTAIDPDGPTVIWETLLDSGATLPCIYEADLPLLNIPKTNYAATTVKTVSTASGIIHSRVYDMNATIVCPPPSSSSSSSTLPPNLSPTSPRHPREKTHPTISPPPLHAPVIPVIAFRGSSETDFRGDDAIPDRLSGFFPFAFCYLTSAPANHTLWLGSTRAEVLGATRMPGHSFLDPKVDVIEGQGPPPSVSPNQRKIEEIDNTYPPFDLLPDSKRAHSYLSDLHNKIGNPTRIRFEHDFLDNTGRVLVDENNPHPNGSDVSWGPRYTDFSVGAANLVIGSGVRSVHIAEKGKATERRTRWGAAVAASGIPFLSSSSAGKKAVVVPPPADRNLAEVSDLMEKDDES</sequence>